<keyword evidence="2" id="KW-1185">Reference proteome</keyword>
<gene>
    <name evidence="1" type="ORF">E4J94_07025</name>
</gene>
<evidence type="ECO:0000313" key="2">
    <source>
        <dbReference type="Proteomes" id="UP000297998"/>
    </source>
</evidence>
<reference evidence="1 2" key="1">
    <citation type="submission" date="2019-03" db="EMBL/GenBank/DDBJ databases">
        <title>Empedobacter tilapiae sp. nov., isolated from an intestine of Nile tilapia Oreochromis niloticus.</title>
        <authorList>
            <person name="Kim Y.-O."/>
            <person name="Yoon J.-H."/>
        </authorList>
    </citation>
    <scope>NUCLEOTIDE SEQUENCE [LARGE SCALE GENOMIC DNA]</scope>
    <source>
        <strain evidence="1 2">MRS2</strain>
    </source>
</reference>
<comment type="caution">
    <text evidence="1">The sequence shown here is derived from an EMBL/GenBank/DDBJ whole genome shotgun (WGS) entry which is preliminary data.</text>
</comment>
<dbReference type="OrthoDB" id="9847448at2"/>
<protein>
    <submittedName>
        <fullName evidence="1">Uncharacterized protein</fullName>
    </submittedName>
</protein>
<sequence>MTKFLKLIPILLFLFNSCDGNNEEIESIYIKKSLSNDIILKYPKSQYITHFYDKKDDTIIFNLSKQQFDSIQVLYTKYVISYPTDTEIYLKNNSFETLAYETKYHFNLKNRNSKIIKLFDVGGNNVDKEYKNFMEFDTYIQKLLKSKKELKNKPRQNNIPYI</sequence>
<dbReference type="Proteomes" id="UP000297998">
    <property type="component" value="Unassembled WGS sequence"/>
</dbReference>
<accession>A0A4Z1B920</accession>
<organism evidence="1 2">
    <name type="scientific">Empedobacter tilapiae</name>
    <dbReference type="NCBI Taxonomy" id="2491114"/>
    <lineage>
        <taxon>Bacteria</taxon>
        <taxon>Pseudomonadati</taxon>
        <taxon>Bacteroidota</taxon>
        <taxon>Flavobacteriia</taxon>
        <taxon>Flavobacteriales</taxon>
        <taxon>Weeksellaceae</taxon>
        <taxon>Empedobacter</taxon>
    </lineage>
</organism>
<dbReference type="EMBL" id="SRPE01000004">
    <property type="protein sequence ID" value="TGN27956.1"/>
    <property type="molecule type" value="Genomic_DNA"/>
</dbReference>
<proteinExistence type="predicted"/>
<dbReference type="RefSeq" id="WP_135835141.1">
    <property type="nucleotide sequence ID" value="NZ_SRPE01000004.1"/>
</dbReference>
<dbReference type="AlphaFoldDB" id="A0A4Z1B920"/>
<evidence type="ECO:0000313" key="1">
    <source>
        <dbReference type="EMBL" id="TGN27956.1"/>
    </source>
</evidence>
<name>A0A4Z1B920_9FLAO</name>